<geneLocation type="plasmid" evidence="1">
    <name>p229813-KPC</name>
</geneLocation>
<accession>A0A6B8DIZ2</accession>
<protein>
    <submittedName>
        <fullName evidence="1">Uncharacterized protein</fullName>
    </submittedName>
</protein>
<dbReference type="EMBL" id="MN310368">
    <property type="protein sequence ID" value="QGJ80019.1"/>
    <property type="molecule type" value="Genomic_DNA"/>
</dbReference>
<dbReference type="AlphaFoldDB" id="A0A6B8DIZ2"/>
<organism evidence="1">
    <name type="scientific">Morganella morganii</name>
    <name type="common">Proteus morganii</name>
    <dbReference type="NCBI Taxonomy" id="582"/>
    <lineage>
        <taxon>Bacteria</taxon>
        <taxon>Pseudomonadati</taxon>
        <taxon>Pseudomonadota</taxon>
        <taxon>Gammaproteobacteria</taxon>
        <taxon>Enterobacterales</taxon>
        <taxon>Morganellaceae</taxon>
        <taxon>Morganella</taxon>
    </lineage>
</organism>
<keyword evidence="1" id="KW-0614">Plasmid</keyword>
<evidence type="ECO:0000313" key="1">
    <source>
        <dbReference type="EMBL" id="QGJ80019.1"/>
    </source>
</evidence>
<sequence length="38" mass="3980">MTALFGFAVKGNVHGCAAPLVFILAALRGFRRVAPPIP</sequence>
<proteinExistence type="predicted"/>
<name>A0A6B8DIZ2_MORMO</name>
<reference evidence="1" key="1">
    <citation type="submission" date="2019-08" db="EMBL/GenBank/DDBJ databases">
        <authorList>
            <person name="Zhou D."/>
        </authorList>
    </citation>
    <scope>NUCLEOTIDE SEQUENCE</scope>
    <source>
        <strain evidence="1">1712229813</strain>
        <plasmid evidence="1">p229813-KPC</plasmid>
    </source>
</reference>